<gene>
    <name evidence="1" type="ORF">SHERM_26933</name>
</gene>
<sequence length="95" mass="10785">YECATRHANRTTQHVGPLLIARTKHCLAVMTRHKDNARAGVSLRHGCDPVARYHAILYIVGKLFAFEPLFFGLVYSLPCFWMDRLSVGAQICRLI</sequence>
<protein>
    <submittedName>
        <fullName evidence="1">Uncharacterized protein</fullName>
    </submittedName>
</protein>
<dbReference type="Proteomes" id="UP001153555">
    <property type="component" value="Unassembled WGS sequence"/>
</dbReference>
<comment type="caution">
    <text evidence="1">The sequence shown here is derived from an EMBL/GenBank/DDBJ whole genome shotgun (WGS) entry which is preliminary data.</text>
</comment>
<dbReference type="EMBL" id="CACSLK010027832">
    <property type="protein sequence ID" value="CAA0831585.1"/>
    <property type="molecule type" value="Genomic_DNA"/>
</dbReference>
<feature type="non-terminal residue" evidence="1">
    <location>
        <position position="1"/>
    </location>
</feature>
<name>A0A9N7NGX0_STRHE</name>
<organism evidence="1 2">
    <name type="scientific">Striga hermonthica</name>
    <name type="common">Purple witchweed</name>
    <name type="synonym">Buchnera hermonthica</name>
    <dbReference type="NCBI Taxonomy" id="68872"/>
    <lineage>
        <taxon>Eukaryota</taxon>
        <taxon>Viridiplantae</taxon>
        <taxon>Streptophyta</taxon>
        <taxon>Embryophyta</taxon>
        <taxon>Tracheophyta</taxon>
        <taxon>Spermatophyta</taxon>
        <taxon>Magnoliopsida</taxon>
        <taxon>eudicotyledons</taxon>
        <taxon>Gunneridae</taxon>
        <taxon>Pentapetalae</taxon>
        <taxon>asterids</taxon>
        <taxon>lamiids</taxon>
        <taxon>Lamiales</taxon>
        <taxon>Orobanchaceae</taxon>
        <taxon>Buchnereae</taxon>
        <taxon>Striga</taxon>
    </lineage>
</organism>
<dbReference type="AlphaFoldDB" id="A0A9N7NGX0"/>
<keyword evidence="2" id="KW-1185">Reference proteome</keyword>
<evidence type="ECO:0000313" key="2">
    <source>
        <dbReference type="Proteomes" id="UP001153555"/>
    </source>
</evidence>
<proteinExistence type="predicted"/>
<accession>A0A9N7NGX0</accession>
<evidence type="ECO:0000313" key="1">
    <source>
        <dbReference type="EMBL" id="CAA0831585.1"/>
    </source>
</evidence>
<reference evidence="1" key="1">
    <citation type="submission" date="2019-12" db="EMBL/GenBank/DDBJ databases">
        <authorList>
            <person name="Scholes J."/>
        </authorList>
    </citation>
    <scope>NUCLEOTIDE SEQUENCE</scope>
</reference>